<dbReference type="FunFam" id="1.20.80.10:FF:000011">
    <property type="entry name" value="Tyrosine-protein phosphatase non-receptor type 13"/>
    <property type="match status" value="1"/>
</dbReference>
<dbReference type="InterPro" id="IPR052074">
    <property type="entry name" value="NonRcpt_TyrProt_Phosphatase"/>
</dbReference>
<dbReference type="EC" id="3.1.3.48" evidence="5 19"/>
<dbReference type="PIRSF" id="PIRSF000933">
    <property type="entry name" value="Tyr-Ptase_nr13"/>
    <property type="match status" value="1"/>
</dbReference>
<feature type="compositionally biased region" description="Polar residues" evidence="21">
    <location>
        <begin position="1146"/>
        <end position="1156"/>
    </location>
</feature>
<dbReference type="PROSITE" id="PS50057">
    <property type="entry name" value="FERM_3"/>
    <property type="match status" value="1"/>
</dbReference>
<dbReference type="InterPro" id="IPR000242">
    <property type="entry name" value="PTP_cat"/>
</dbReference>
<proteinExistence type="inferred from homology"/>
<dbReference type="SUPFAM" id="SSF47031">
    <property type="entry name" value="Second domain of FERM"/>
    <property type="match status" value="1"/>
</dbReference>
<dbReference type="SUPFAM" id="SSF54236">
    <property type="entry name" value="Ubiquitin-like"/>
    <property type="match status" value="1"/>
</dbReference>
<dbReference type="Proteomes" id="UP000694382">
    <property type="component" value="Chromosome 4"/>
</dbReference>
<dbReference type="PRINTS" id="PR00935">
    <property type="entry name" value="BAND41"/>
</dbReference>
<feature type="compositionally biased region" description="Polar residues" evidence="21">
    <location>
        <begin position="1203"/>
        <end position="1221"/>
    </location>
</feature>
<keyword evidence="8" id="KW-0677">Repeat</keyword>
<dbReference type="Gene3D" id="3.90.190.10">
    <property type="entry name" value="Protein tyrosine phosphatase superfamily"/>
    <property type="match status" value="1"/>
</dbReference>
<evidence type="ECO:0000313" key="23">
    <source>
        <dbReference type="Proteomes" id="UP000694382"/>
    </source>
</evidence>
<dbReference type="GO" id="GO:0036312">
    <property type="term" value="F:phosphatidylinositol 3-kinase regulatory subunit binding"/>
    <property type="evidence" value="ECO:0007669"/>
    <property type="project" value="TreeGrafter"/>
</dbReference>
<evidence type="ECO:0000256" key="15">
    <source>
        <dbReference type="ARBA" id="ARBA00051722"/>
    </source>
</evidence>
<dbReference type="Pfam" id="PF09379">
    <property type="entry name" value="FERM_N"/>
    <property type="match status" value="1"/>
</dbReference>
<dbReference type="PANTHER" id="PTHR46900:SF1">
    <property type="entry name" value="TYROSINE-PROTEIN PHOSPHATASE NON-RECEPTOR TYPE 13"/>
    <property type="match status" value="1"/>
</dbReference>
<feature type="region of interest" description="Disordered" evidence="21">
    <location>
        <begin position="982"/>
        <end position="1019"/>
    </location>
</feature>
<keyword evidence="9 19" id="KW-0378">Hydrolase</keyword>
<keyword evidence="23" id="KW-1185">Reference proteome</keyword>
<evidence type="ECO:0000256" key="13">
    <source>
        <dbReference type="ARBA" id="ARBA00023242"/>
    </source>
</evidence>
<dbReference type="Ensembl" id="ENSCPVT00000003888.2">
    <property type="protein sequence ID" value="ENSCPVP00000003750.1"/>
    <property type="gene ID" value="ENSCPVG00000002538.2"/>
</dbReference>
<dbReference type="SMART" id="SM00404">
    <property type="entry name" value="PTPc_motif"/>
    <property type="match status" value="1"/>
</dbReference>
<dbReference type="CDD" id="cd06696">
    <property type="entry name" value="PDZ4_PTPN13-like"/>
    <property type="match status" value="1"/>
</dbReference>
<evidence type="ECO:0000256" key="3">
    <source>
        <dbReference type="ARBA" id="ARBA00004510"/>
    </source>
</evidence>
<dbReference type="FunFam" id="2.30.42.10:FF:000084">
    <property type="entry name" value="Tyrosine-protein phosphatase non-receptor type 13"/>
    <property type="match status" value="1"/>
</dbReference>
<keyword evidence="10 19" id="KW-0904">Protein phosphatase</keyword>
<dbReference type="CDD" id="cd06697">
    <property type="entry name" value="PDZ5_PTPN13-like"/>
    <property type="match status" value="1"/>
</dbReference>
<keyword evidence="12 19" id="KW-0206">Cytoskeleton</keyword>
<dbReference type="SUPFAM" id="SSF50156">
    <property type="entry name" value="PDZ domain-like"/>
    <property type="match status" value="5"/>
</dbReference>
<feature type="region of interest" description="Disordered" evidence="21">
    <location>
        <begin position="1570"/>
        <end position="1623"/>
    </location>
</feature>
<dbReference type="InterPro" id="IPR029021">
    <property type="entry name" value="Prot-tyrosine_phosphatase-like"/>
</dbReference>
<dbReference type="InterPro" id="IPR012153">
    <property type="entry name" value="PTPN13"/>
</dbReference>
<dbReference type="InterPro" id="IPR011993">
    <property type="entry name" value="PH-like_dom_sf"/>
</dbReference>
<feature type="compositionally biased region" description="Low complexity" evidence="21">
    <location>
        <begin position="1301"/>
        <end position="1313"/>
    </location>
</feature>
<evidence type="ECO:0000256" key="9">
    <source>
        <dbReference type="ARBA" id="ARBA00022801"/>
    </source>
</evidence>
<evidence type="ECO:0000256" key="14">
    <source>
        <dbReference type="ARBA" id="ARBA00023273"/>
    </source>
</evidence>
<evidence type="ECO:0000256" key="20">
    <source>
        <dbReference type="SAM" id="Coils"/>
    </source>
</evidence>
<evidence type="ECO:0000256" key="18">
    <source>
        <dbReference type="ARBA" id="ARBA00072465"/>
    </source>
</evidence>
<dbReference type="SMART" id="SM00228">
    <property type="entry name" value="PDZ"/>
    <property type="match status" value="5"/>
</dbReference>
<comment type="function">
    <text evidence="16">Tyrosine phosphatase which negatively regulates FAS-induced apoptosis and NGFR-mediated pro-apoptotic signaling. May regulate phosphoinositide 3-kinase (PI3K) signaling through dephosphorylation of PIK3R2.</text>
</comment>
<dbReference type="CDD" id="cd14473">
    <property type="entry name" value="FERM_B-lobe"/>
    <property type="match status" value="1"/>
</dbReference>
<organism evidence="22 23">
    <name type="scientific">Geospiza parvula</name>
    <name type="common">Small tree-finch</name>
    <name type="synonym">Camarhynchus parvulus</name>
    <dbReference type="NCBI Taxonomy" id="87175"/>
    <lineage>
        <taxon>Eukaryota</taxon>
        <taxon>Metazoa</taxon>
        <taxon>Chordata</taxon>
        <taxon>Craniata</taxon>
        <taxon>Vertebrata</taxon>
        <taxon>Euteleostomi</taxon>
        <taxon>Archelosauria</taxon>
        <taxon>Archosauria</taxon>
        <taxon>Dinosauria</taxon>
        <taxon>Saurischia</taxon>
        <taxon>Theropoda</taxon>
        <taxon>Coelurosauria</taxon>
        <taxon>Aves</taxon>
        <taxon>Neognathae</taxon>
        <taxon>Neoaves</taxon>
        <taxon>Telluraves</taxon>
        <taxon>Australaves</taxon>
        <taxon>Passeriformes</taxon>
        <taxon>Thraupidae</taxon>
        <taxon>Camarhynchus</taxon>
    </lineage>
</organism>
<dbReference type="SMART" id="SM00750">
    <property type="entry name" value="KIND"/>
    <property type="match status" value="1"/>
</dbReference>
<comment type="similarity">
    <text evidence="4 19">Belongs to the protein-tyrosine phosphatase family. Non-receptor class subfamily.</text>
</comment>
<dbReference type="SMART" id="SM01196">
    <property type="entry name" value="FERM_C"/>
    <property type="match status" value="1"/>
</dbReference>
<dbReference type="FunFam" id="2.30.29.30:FF:000107">
    <property type="entry name" value="Tyrosine-protein phosphatase non-receptor type 13"/>
    <property type="match status" value="1"/>
</dbReference>
<evidence type="ECO:0000256" key="19">
    <source>
        <dbReference type="PIRNR" id="PIRNR000933"/>
    </source>
</evidence>
<dbReference type="InterPro" id="IPR036034">
    <property type="entry name" value="PDZ_sf"/>
</dbReference>
<dbReference type="FunFam" id="2.30.42.10:FF:000174">
    <property type="entry name" value="Tyrosine-protein phosphatase non-receptor type 13"/>
    <property type="match status" value="1"/>
</dbReference>
<evidence type="ECO:0000256" key="16">
    <source>
        <dbReference type="ARBA" id="ARBA00058792"/>
    </source>
</evidence>
<dbReference type="SMART" id="SM00194">
    <property type="entry name" value="PTPc"/>
    <property type="match status" value="1"/>
</dbReference>
<dbReference type="InterPro" id="IPR018980">
    <property type="entry name" value="FERM_PH-like_C"/>
</dbReference>
<evidence type="ECO:0000256" key="6">
    <source>
        <dbReference type="ARBA" id="ARBA00022490"/>
    </source>
</evidence>
<dbReference type="InterPro" id="IPR011019">
    <property type="entry name" value="KIND_dom"/>
</dbReference>
<keyword evidence="6 19" id="KW-0963">Cytoplasm</keyword>
<dbReference type="PROSITE" id="PS50106">
    <property type="entry name" value="PDZ"/>
    <property type="match status" value="5"/>
</dbReference>
<dbReference type="GO" id="GO:0004725">
    <property type="term" value="F:protein tyrosine phosphatase activity"/>
    <property type="evidence" value="ECO:0007669"/>
    <property type="project" value="UniProtKB-UniRule"/>
</dbReference>
<dbReference type="Gene3D" id="2.30.42.10">
    <property type="match status" value="5"/>
</dbReference>
<evidence type="ECO:0000256" key="10">
    <source>
        <dbReference type="ARBA" id="ARBA00022912"/>
    </source>
</evidence>
<dbReference type="PANTHER" id="PTHR46900">
    <property type="entry name" value="TYROSINE-PROTEIN PHOSPHATASE NON-RECEPTOR TYPE 13"/>
    <property type="match status" value="1"/>
</dbReference>
<dbReference type="GO" id="GO:0030027">
    <property type="term" value="C:lamellipodium"/>
    <property type="evidence" value="ECO:0007669"/>
    <property type="project" value="UniProtKB-SubCell"/>
</dbReference>
<dbReference type="InterPro" id="IPR035963">
    <property type="entry name" value="FERM_2"/>
</dbReference>
<dbReference type="SUPFAM" id="SSF50729">
    <property type="entry name" value="PH domain-like"/>
    <property type="match status" value="1"/>
</dbReference>
<dbReference type="Pfam" id="PF00595">
    <property type="entry name" value="PDZ"/>
    <property type="match status" value="5"/>
</dbReference>
<evidence type="ECO:0000256" key="2">
    <source>
        <dbReference type="ARBA" id="ARBA00004245"/>
    </source>
</evidence>
<dbReference type="Gene3D" id="1.20.80.10">
    <property type="match status" value="1"/>
</dbReference>
<dbReference type="SUPFAM" id="SSF52799">
    <property type="entry name" value="(Phosphotyrosine protein) phosphatases II"/>
    <property type="match status" value="1"/>
</dbReference>
<feature type="coiled-coil region" evidence="20">
    <location>
        <begin position="443"/>
        <end position="470"/>
    </location>
</feature>
<dbReference type="CDD" id="cd17195">
    <property type="entry name" value="FERM_F1_PTPN13"/>
    <property type="match status" value="1"/>
</dbReference>
<dbReference type="Pfam" id="PF00102">
    <property type="entry name" value="Y_phosphatase"/>
    <property type="match status" value="1"/>
</dbReference>
<feature type="region of interest" description="Disordered" evidence="21">
    <location>
        <begin position="1140"/>
        <end position="1313"/>
    </location>
</feature>
<dbReference type="CDD" id="cd06695">
    <property type="entry name" value="PDZ3_PTPN13_FRMPD2-like"/>
    <property type="match status" value="1"/>
</dbReference>
<evidence type="ECO:0000256" key="1">
    <source>
        <dbReference type="ARBA" id="ARBA00004123"/>
    </source>
</evidence>
<dbReference type="CDD" id="cd14597">
    <property type="entry name" value="PTPc-N13"/>
    <property type="match status" value="1"/>
</dbReference>
<keyword evidence="13" id="KW-0539">Nucleus</keyword>
<dbReference type="FunFam" id="2.30.42.10:FF:000086">
    <property type="entry name" value="Tyrosine-protein phosphatase non-receptor type 13"/>
    <property type="match status" value="1"/>
</dbReference>
<evidence type="ECO:0000256" key="4">
    <source>
        <dbReference type="ARBA" id="ARBA00009649"/>
    </source>
</evidence>
<evidence type="ECO:0000256" key="5">
    <source>
        <dbReference type="ARBA" id="ARBA00013064"/>
    </source>
</evidence>
<evidence type="ECO:0000256" key="8">
    <source>
        <dbReference type="ARBA" id="ARBA00022737"/>
    </source>
</evidence>
<evidence type="ECO:0000313" key="22">
    <source>
        <dbReference type="Ensembl" id="ENSCPVP00000003750.1"/>
    </source>
</evidence>
<dbReference type="InterPro" id="IPR003595">
    <property type="entry name" value="Tyr_Pase_cat"/>
</dbReference>
<dbReference type="PROSITE" id="PS50056">
    <property type="entry name" value="TYR_PHOSPHATASE_2"/>
    <property type="match status" value="1"/>
</dbReference>
<dbReference type="InterPro" id="IPR001478">
    <property type="entry name" value="PDZ"/>
</dbReference>
<dbReference type="Pfam" id="PF00373">
    <property type="entry name" value="FERM_M"/>
    <property type="match status" value="1"/>
</dbReference>
<dbReference type="InterPro" id="IPR000387">
    <property type="entry name" value="Tyr_Pase_dom"/>
</dbReference>
<accession>A0A8C3MB58</accession>
<dbReference type="FunFam" id="3.10.20.90:FF:000082">
    <property type="entry name" value="Tyrosine-protein phosphatase non-receptor type 13"/>
    <property type="match status" value="1"/>
</dbReference>
<dbReference type="InterPro" id="IPR019749">
    <property type="entry name" value="Band_41_domain"/>
</dbReference>
<evidence type="ECO:0000256" key="7">
    <source>
        <dbReference type="ARBA" id="ARBA00022553"/>
    </source>
</evidence>
<dbReference type="InterPro" id="IPR000299">
    <property type="entry name" value="FERM_domain"/>
</dbReference>
<evidence type="ECO:0000256" key="17">
    <source>
        <dbReference type="ARBA" id="ARBA00065356"/>
    </source>
</evidence>
<comment type="subcellular location">
    <subcellularLocation>
        <location evidence="3">Cell projection</location>
        <location evidence="3">Lamellipodium</location>
    </subcellularLocation>
    <subcellularLocation>
        <location evidence="2 19">Cytoplasm</location>
        <location evidence="2 19">Cytoskeleton</location>
    </subcellularLocation>
    <subcellularLocation>
        <location evidence="1">Nucleus</location>
    </subcellularLocation>
</comment>
<name>A0A8C3MB58_GEOPR</name>
<dbReference type="Gene3D" id="3.10.20.90">
    <property type="entry name" value="Phosphatidylinositol 3-kinase Catalytic Subunit, Chain A, domain 1"/>
    <property type="match status" value="1"/>
</dbReference>
<dbReference type="SMART" id="SM00295">
    <property type="entry name" value="B41"/>
    <property type="match status" value="1"/>
</dbReference>
<dbReference type="Gene3D" id="1.10.510.10">
    <property type="entry name" value="Transferase(Phosphotransferase) domain 1"/>
    <property type="match status" value="1"/>
</dbReference>
<reference evidence="22" key="2">
    <citation type="submission" date="2025-08" db="UniProtKB">
        <authorList>
            <consortium name="Ensembl"/>
        </authorList>
    </citation>
    <scope>IDENTIFICATION</scope>
</reference>
<comment type="catalytic activity">
    <reaction evidence="15 19">
        <text>O-phospho-L-tyrosyl-[protein] + H2O = L-tyrosyl-[protein] + phosphate</text>
        <dbReference type="Rhea" id="RHEA:10684"/>
        <dbReference type="Rhea" id="RHEA-COMP:10136"/>
        <dbReference type="Rhea" id="RHEA-COMP:20101"/>
        <dbReference type="ChEBI" id="CHEBI:15377"/>
        <dbReference type="ChEBI" id="CHEBI:43474"/>
        <dbReference type="ChEBI" id="CHEBI:46858"/>
        <dbReference type="ChEBI" id="CHEBI:61978"/>
        <dbReference type="EC" id="3.1.3.48"/>
    </reaction>
</comment>
<dbReference type="InterPro" id="IPR018979">
    <property type="entry name" value="FERM_N"/>
</dbReference>
<evidence type="ECO:0000256" key="21">
    <source>
        <dbReference type="SAM" id="MobiDB-lite"/>
    </source>
</evidence>
<dbReference type="Gene3D" id="2.30.29.30">
    <property type="entry name" value="Pleckstrin-homology domain (PH domain)/Phosphotyrosine-binding domain (PTB)"/>
    <property type="match status" value="1"/>
</dbReference>
<sequence length="2394" mass="266346">MHVSLAEALEVRGGPLQEEEIWAILNQSAESLQELFRKADPAALGFIISPWSLLLLPSGSVSFTDENVSQQDLRAFTAPELLQNHSLSSLSDVEKVHIYSLGMALFWGADHEVPQSQPIKLGDHLNSILLGMCEDVIYARVSVRTVLDACSAHIRNSNCAPSFSYVKQLVRLVLGSLSGMDQLPCNGDRKLQPDRSQAIRERLRGKGLPTGKTLTVDVPDGHRAHFSQQTTLNKGLSKSMGFLSIRGTREEEEFFQGISADYSSGQEDVFCPHRCKTSELEKKGHLHTDVPPKRKIWASSTDLLCTTDKAAERDHAGGRHRNSHQCETFTVRTSTAARNKEARYSDGSIALDVFGPQKLDQTRHMPETSTSAAISSAFDRIRERQKKLQLLREAMNVEEPLRRYKSYHSDVYSTSSESPSVISSEPDFRQGKTYHEAPFEGKLISQEVMLKRQEEEMMQLQARMALRQSRPNLYPGDAIRSSMLDITRDPLREIALETAMTQRKLRNFFGPEFVKMTIEPFISLDLPKSILTKKGKSDDTRRKVNVMLLSGQKLELTCDTKTICKDVFDMVVAHIGLVEHHFFGLATLRDNEFFFVDPDLKLSKVAPEGWKEEPKKKNKPPVNFTLFFRIKFFVDDVSLIQHTLTCHQYYLQLRKDILEDRMHCDDETALLLASLALQAEYGDYQAEVHGLSYFRVEHYVPARVMEKLDLSYIKEELPKLHSTYVGASEKETELEFLKLCQRLTEYGVHLHHVLPEKRSQTGILLGVCCKGVVIFEVHNGARTPVLRFPWRETKKISFSKKKITLQNTSDGIKHAFQTDNSKTCQYLLHLCSSQHKFQLQMRTRQSNQDTQDIERASFRSLNLHADSVKGFNMGRAISTGSLASSTLNRLAVRPLSVQAEILKRLSCSELSLFQPLPGSARDKNEKSPWEERPRVMSKSFHDLSQSHISVYPPRKNVITAFDSSPKKIEDIMGRVFQQMPKFDTGSTMGALKPSNSKSHAGLSRSPERKKNESDSSSIEDTGQAYVVGQHAKNNITVFTNKLLKLVATPEREITLVNLKKDEKFGLGFQIVGGEKTGKLDLGIFIHSVIPGGPADLEGTLKPGHRLISINSTSLEGVSQHAALEILENAPEDVTLVISQPKDRLSKASSNTAQISNGARGYLRRPSSVQDTEAESSSEEHSRCRAHQRPVSGSLSGLSKRDGSVSSQDSRTESASLSQGQPTLGKRASGRAQQDAQHHSEPQAGASKALEKRRFSSDSTRVKSKRPGVVEPVEYSDRGDSDMDEATYSSSQEQQPAKKDSSSSSTTNKVNSKKVSTTLLKPGDIFEVELAKKDNGLGISVTGGVNTSIRHGGIYVKAIIPKGAAEADGRIEKGDRVLSVNGISLEGATHKQAVETLRNTGQVVHLLLEKGQLSGAKAHAPVTPQCTLPSQVGQCEPQEKPVTESSNAKDYSFVTAENTFEVKLLKNSSGLGFSFCREDNLAPEQLGSTIVRVKKLFPGQPAAESGQIEIGDVILKVNGASLKGLSQQEVISALRGTSPEVSLLLCRPPSGILPDIDPSLLTPIHSPQQVFPEVSREVSGPSNREQGDSSDENETTDLSKKRLKSPSRRDSYSNSSRSGDEEVMESAAQVGLGWSSALYQASGEAEARAQAQYEAHPSQRDAVRTILYPDQEAPSKAELEDSDLPLDLPVIPTCRTVPDVTTSMLINDCYATPVSELTSHLGEIDSLLTQLEKNAEEYEPEVELRVTLTKSDKGSLGFTVTKGNDSVGCYVHDVVQDPAKSDGRLRPGDRLIKVNDIDVTNMSHTDAVNFLRAAPRTVRLVLGRVLELPKMPVLPHLLPDITLMCHKEELGLTLSGGHDSLYQAVYISDILPKSVAAREESLHVLDIIHYINGVSTQGMTLKEAKRMLETCLPTVVLKATRLKPVPSMTGNSPHLERMPCVCPFKSVLANHSVLGKLVILHYLPSGTEVPDDEYYDEDDHNEVVQYLLDVVDEEAQNLLNQNNRVAPGHFLVCLCYKSEDTDCDGSSLPEDFSEVGWQEDSKRTVFSLCMGAFRRKQQHANPTVSFSLCFPVLAIYLYLYLLLDFPLVTNEEVSALPTVNVLPGGKYSGAKLKSVIRMLRGLLEQGVPSKEIENLQELKPLDQCLIGQAKENRRKNRYKNILPYDTTRVPLGVEGGYINASFIRMPVGNEEFVYIACQGPLPTTVADFWQMVWEQNCTVIAMMTQEVEGEKIKCQRYWPDVLNKTTMINDRLRLALVRLQQLKGFIIRVLELEEIQTGEVRHISHLNFVAWPDHDTPSQPDDLLTFISYMRHVHKAGPIITHCSAGIGRSGTLICIDVVLGLIGRDLDFDISDLVRTMRLQRHGMVQTEDQYIFCYQVVLYVLNKLQDEEKQRDK</sequence>
<reference evidence="22" key="1">
    <citation type="submission" date="2020-02" db="EMBL/GenBank/DDBJ databases">
        <authorList>
            <person name="Enbody D E."/>
            <person name="Pettersson E M."/>
        </authorList>
    </citation>
    <scope>NUCLEOTIDE SEQUENCE [LARGE SCALE GENOMIC DNA]</scope>
</reference>
<dbReference type="FunFam" id="2.30.42.10:FF:000105">
    <property type="entry name" value="Tyrosine-protein phosphatase non-receptor type 13"/>
    <property type="match status" value="1"/>
</dbReference>
<dbReference type="CDD" id="cd23072">
    <property type="entry name" value="PDZ1_PTPN13-like"/>
    <property type="match status" value="1"/>
</dbReference>
<reference evidence="22" key="3">
    <citation type="submission" date="2025-09" db="UniProtKB">
        <authorList>
            <consortium name="Ensembl"/>
        </authorList>
    </citation>
    <scope>IDENTIFICATION</scope>
</reference>
<dbReference type="CDD" id="cd06792">
    <property type="entry name" value="PDZ2-PTPN13_FRMPD2-like"/>
    <property type="match status" value="1"/>
</dbReference>
<dbReference type="PROSITE" id="PS51377">
    <property type="entry name" value="KIND"/>
    <property type="match status" value="1"/>
</dbReference>
<evidence type="ECO:0000256" key="12">
    <source>
        <dbReference type="ARBA" id="ARBA00023212"/>
    </source>
</evidence>
<comment type="subunit">
    <text evidence="17">Interacts (via the first PDZ domain) with PLEKHA1 and PLEKHA2. Interacts (via the second PDZ domain) with TNFRSF6 (Fas receptor) (via C-terminus). Interacts (via the second PDZ domain) with TRIP6 (via the third LIM domain and C-terminus). Interacts (via the third PDZ domain) with NGFR (via C-terminal SVP motif) and PKN2 (via C-terminus). Interacts (via the second or fourth PDZ domains) with PDLIM4 (via C-terminus only or via combined C-terminus and LIM domain, but not LIM domain only). Found in a complex with PDLIM4 and TRIP6. Interacts with PDLIM4; this interaction results in dephosphorylation of SRC 'Tyr-419' by this protein leading to its inactivation. Interacts with BRD7. Interacts with RAPGEF6. Interacts with ARHGAP29. Interacts with PIK3R2; dephosphorylates PIK3R2. Interacts with FBXL2. Interacts (via the FERM domain) with ENTR1. Found in a complex with ENTR1, PTPN13 and GIT1.</text>
</comment>
<dbReference type="InterPro" id="IPR014352">
    <property type="entry name" value="FERM/acyl-CoA-bd_prot_sf"/>
</dbReference>
<dbReference type="PROSITE" id="PS50055">
    <property type="entry name" value="TYR_PHOSPHATASE_PTP"/>
    <property type="match status" value="1"/>
</dbReference>
<dbReference type="Pfam" id="PF09380">
    <property type="entry name" value="FERM_C"/>
    <property type="match status" value="1"/>
</dbReference>
<keyword evidence="11 20" id="KW-0175">Coiled coil</keyword>
<dbReference type="FunFam" id="1.10.510.10:FF:000242">
    <property type="entry name" value="Tyrosine-protein phosphatase non-receptor type 13"/>
    <property type="match status" value="1"/>
</dbReference>
<dbReference type="Pfam" id="PF16599">
    <property type="entry name" value="PTN13_u3"/>
    <property type="match status" value="1"/>
</dbReference>
<dbReference type="PRINTS" id="PR00700">
    <property type="entry name" value="PRTYPHPHTASE"/>
</dbReference>
<dbReference type="InterPro" id="IPR029071">
    <property type="entry name" value="Ubiquitin-like_domsf"/>
</dbReference>
<dbReference type="GO" id="GO:0005856">
    <property type="term" value="C:cytoskeleton"/>
    <property type="evidence" value="ECO:0007669"/>
    <property type="project" value="UniProtKB-SubCell"/>
</dbReference>
<dbReference type="GO" id="GO:0005634">
    <property type="term" value="C:nucleus"/>
    <property type="evidence" value="ECO:0007669"/>
    <property type="project" value="UniProtKB-SubCell"/>
</dbReference>
<dbReference type="InterPro" id="IPR019748">
    <property type="entry name" value="FERM_central"/>
</dbReference>
<dbReference type="GO" id="GO:0005737">
    <property type="term" value="C:cytoplasm"/>
    <property type="evidence" value="ECO:0007669"/>
    <property type="project" value="UniProtKB-UniRule"/>
</dbReference>
<comment type="function">
    <text evidence="19">Regulates negatively FAS-induced apoptosis and NGFR-mediated pro-apoptotic signaling.</text>
</comment>
<protein>
    <recommendedName>
        <fullName evidence="18 19">Tyrosine-protein phosphatase non-receptor type 13</fullName>
        <ecNumber evidence="5 19">3.1.3.48</ecNumber>
    </recommendedName>
</protein>
<keyword evidence="7" id="KW-0597">Phosphoprotein</keyword>
<keyword evidence="14" id="KW-0966">Cell projection</keyword>
<evidence type="ECO:0000256" key="11">
    <source>
        <dbReference type="ARBA" id="ARBA00023054"/>
    </source>
</evidence>